<reference evidence="1" key="1">
    <citation type="submission" date="2022-03" db="EMBL/GenBank/DDBJ databases">
        <title>Draft genome sequence of Aduncisulcus paluster, a free-living microaerophilic Fornicata.</title>
        <authorList>
            <person name="Yuyama I."/>
            <person name="Kume K."/>
            <person name="Tamura T."/>
            <person name="Inagaki Y."/>
            <person name="Hashimoto T."/>
        </authorList>
    </citation>
    <scope>NUCLEOTIDE SEQUENCE</scope>
    <source>
        <strain evidence="1">NY0171</strain>
    </source>
</reference>
<organism evidence="1 2">
    <name type="scientific">Aduncisulcus paluster</name>
    <dbReference type="NCBI Taxonomy" id="2918883"/>
    <lineage>
        <taxon>Eukaryota</taxon>
        <taxon>Metamonada</taxon>
        <taxon>Carpediemonas-like organisms</taxon>
        <taxon>Aduncisulcus</taxon>
    </lineage>
</organism>
<accession>A0ABQ5KHP0</accession>
<dbReference type="EMBL" id="BQXS01009093">
    <property type="protein sequence ID" value="GKT30809.1"/>
    <property type="molecule type" value="Genomic_DNA"/>
</dbReference>
<evidence type="ECO:0000313" key="2">
    <source>
        <dbReference type="Proteomes" id="UP001057375"/>
    </source>
</evidence>
<evidence type="ECO:0000313" key="1">
    <source>
        <dbReference type="EMBL" id="GKT30809.1"/>
    </source>
</evidence>
<sequence>KVAYEETNKNLHAILEGVRKLKDDETVVNADRYFDFRQRPVSKKEHKHVEDMLDAFLCSYGMYSIYTQRAQALSFGQIHDGFITIPVAVASDKA</sequence>
<dbReference type="Proteomes" id="UP001057375">
    <property type="component" value="Unassembled WGS sequence"/>
</dbReference>
<proteinExistence type="predicted"/>
<comment type="caution">
    <text evidence="1">The sequence shown here is derived from an EMBL/GenBank/DDBJ whole genome shotgun (WGS) entry which is preliminary data.</text>
</comment>
<feature type="non-terminal residue" evidence="1">
    <location>
        <position position="1"/>
    </location>
</feature>
<gene>
    <name evidence="1" type="ORF">ADUPG1_005650</name>
</gene>
<protein>
    <submittedName>
        <fullName evidence="1">DUF429 domain-containing protein</fullName>
    </submittedName>
</protein>
<name>A0ABQ5KHP0_9EUKA</name>
<keyword evidence="2" id="KW-1185">Reference proteome</keyword>